<dbReference type="GO" id="GO:0008270">
    <property type="term" value="F:zinc ion binding"/>
    <property type="evidence" value="ECO:0007669"/>
    <property type="project" value="UniProtKB-KW"/>
</dbReference>
<dbReference type="EMBL" id="JBDFQZ010000006">
    <property type="protein sequence ID" value="KAK9716058.1"/>
    <property type="molecule type" value="Genomic_DNA"/>
</dbReference>
<feature type="region of interest" description="Disordered" evidence="2">
    <location>
        <begin position="249"/>
        <end position="278"/>
    </location>
</feature>
<dbReference type="Gene3D" id="3.30.40.10">
    <property type="entry name" value="Zinc/RING finger domain, C3HC4 (zinc finger)"/>
    <property type="match status" value="1"/>
</dbReference>
<dbReference type="PROSITE" id="PS50089">
    <property type="entry name" value="ZF_RING_2"/>
    <property type="match status" value="1"/>
</dbReference>
<evidence type="ECO:0000313" key="5">
    <source>
        <dbReference type="Proteomes" id="UP001443914"/>
    </source>
</evidence>
<evidence type="ECO:0000256" key="1">
    <source>
        <dbReference type="PROSITE-ProRule" id="PRU00175"/>
    </source>
</evidence>
<keyword evidence="1" id="KW-0479">Metal-binding</keyword>
<dbReference type="SUPFAM" id="SSF57850">
    <property type="entry name" value="RING/U-box"/>
    <property type="match status" value="1"/>
</dbReference>
<evidence type="ECO:0000313" key="4">
    <source>
        <dbReference type="EMBL" id="KAK9716058.1"/>
    </source>
</evidence>
<accession>A0AAW1KFA4</accession>
<dbReference type="FunFam" id="3.30.40.10:FF:000388">
    <property type="entry name" value="Putative RING zinc finger domain superfamily protein"/>
    <property type="match status" value="1"/>
</dbReference>
<dbReference type="InterPro" id="IPR001841">
    <property type="entry name" value="Znf_RING"/>
</dbReference>
<organism evidence="4 5">
    <name type="scientific">Saponaria officinalis</name>
    <name type="common">Common soapwort</name>
    <name type="synonym">Lychnis saponaria</name>
    <dbReference type="NCBI Taxonomy" id="3572"/>
    <lineage>
        <taxon>Eukaryota</taxon>
        <taxon>Viridiplantae</taxon>
        <taxon>Streptophyta</taxon>
        <taxon>Embryophyta</taxon>
        <taxon>Tracheophyta</taxon>
        <taxon>Spermatophyta</taxon>
        <taxon>Magnoliopsida</taxon>
        <taxon>eudicotyledons</taxon>
        <taxon>Gunneridae</taxon>
        <taxon>Pentapetalae</taxon>
        <taxon>Caryophyllales</taxon>
        <taxon>Caryophyllaceae</taxon>
        <taxon>Caryophylleae</taxon>
        <taxon>Saponaria</taxon>
    </lineage>
</organism>
<name>A0AAW1KFA4_SAPOF</name>
<evidence type="ECO:0000256" key="2">
    <source>
        <dbReference type="SAM" id="MobiDB-lite"/>
    </source>
</evidence>
<feature type="region of interest" description="Disordered" evidence="2">
    <location>
        <begin position="1"/>
        <end position="83"/>
    </location>
</feature>
<protein>
    <recommendedName>
        <fullName evidence="3">RING-type domain-containing protein</fullName>
    </recommendedName>
</protein>
<comment type="caution">
    <text evidence="4">The sequence shown here is derived from an EMBL/GenBank/DDBJ whole genome shotgun (WGS) entry which is preliminary data.</text>
</comment>
<feature type="compositionally biased region" description="Low complexity" evidence="2">
    <location>
        <begin position="13"/>
        <end position="31"/>
    </location>
</feature>
<dbReference type="SMART" id="SM00184">
    <property type="entry name" value="RING"/>
    <property type="match status" value="1"/>
</dbReference>
<feature type="compositionally biased region" description="Polar residues" evidence="2">
    <location>
        <begin position="73"/>
        <end position="83"/>
    </location>
</feature>
<keyword evidence="1" id="KW-0862">Zinc</keyword>
<proteinExistence type="predicted"/>
<reference evidence="4" key="1">
    <citation type="submission" date="2024-03" db="EMBL/GenBank/DDBJ databases">
        <title>WGS assembly of Saponaria officinalis var. Norfolk2.</title>
        <authorList>
            <person name="Jenkins J."/>
            <person name="Shu S."/>
            <person name="Grimwood J."/>
            <person name="Barry K."/>
            <person name="Goodstein D."/>
            <person name="Schmutz J."/>
            <person name="Leebens-Mack J."/>
            <person name="Osbourn A."/>
        </authorList>
    </citation>
    <scope>NUCLEOTIDE SEQUENCE [LARGE SCALE GENOMIC DNA]</scope>
    <source>
        <strain evidence="4">JIC</strain>
    </source>
</reference>
<feature type="compositionally biased region" description="Low complexity" evidence="2">
    <location>
        <begin position="39"/>
        <end position="52"/>
    </location>
</feature>
<dbReference type="InterPro" id="IPR013083">
    <property type="entry name" value="Znf_RING/FYVE/PHD"/>
</dbReference>
<feature type="domain" description="RING-type" evidence="3">
    <location>
        <begin position="492"/>
        <end position="534"/>
    </location>
</feature>
<dbReference type="PANTHER" id="PTHR47531:SF2">
    <property type="entry name" value="RING_U-BOX SUPERFAMILY PROTEIN"/>
    <property type="match status" value="1"/>
</dbReference>
<keyword evidence="1" id="KW-0863">Zinc-finger</keyword>
<evidence type="ECO:0000259" key="3">
    <source>
        <dbReference type="PROSITE" id="PS50089"/>
    </source>
</evidence>
<feature type="region of interest" description="Disordered" evidence="2">
    <location>
        <begin position="122"/>
        <end position="142"/>
    </location>
</feature>
<sequence>MGSSSSKTRRAEGSASSCASSTTSFSSSSSSVRRRKSRGLFGSSCLGSSSRAYDSDYDDNKDDSQVSDHHNESSVARLQQIDSESAEVKVEGYQTIKLDGPDNIPCVSSNVVLGEWAHASGTDHVTRPDGSSSQALSGQSTNHSNRFLSRFSFVPGSVSFRLNRAASVGSSRAYPPSPTNFAASNGEDLHLYRSWPLGLSGNVNSSSRTSSTVGANHGDSSVNFSHNHIAAAPSRSLGNNQVISAHDLVESDSERTFDESHNSRGNDRQSSAREPVDRNVRFSRTLSVGRLRDRVLRRSSFSDLALSPLPQDGTAVSDENAVNSLVSSPYPMANRFYSTQDNGVETSSVRDARRNDLLEHRSNFLERRRRIRSQVRALQRLGSRFENLSGHERYCILSGQHRTGRCSCRTNTRESNTNEDGSARASISRIVMLAEALFEVLDEIHQQSVVLSSRPSLSSIGSVPAPSETVESLPVRFFTKPPKVPGEDVSQCYICLVEYEEGDEMRSLPCHHEFHKKCIDKWLKEIHRVCPLCRGDICRTDSLPAEN</sequence>
<dbReference type="PANTHER" id="PTHR47531">
    <property type="entry name" value="RING/U-BOX SUPERFAMILY PROTEIN"/>
    <property type="match status" value="1"/>
</dbReference>
<feature type="compositionally biased region" description="Polar residues" evidence="2">
    <location>
        <begin position="129"/>
        <end position="142"/>
    </location>
</feature>
<dbReference type="AlphaFoldDB" id="A0AAW1KFA4"/>
<keyword evidence="5" id="KW-1185">Reference proteome</keyword>
<dbReference type="Proteomes" id="UP001443914">
    <property type="component" value="Unassembled WGS sequence"/>
</dbReference>
<dbReference type="Pfam" id="PF13639">
    <property type="entry name" value="zf-RING_2"/>
    <property type="match status" value="1"/>
</dbReference>
<gene>
    <name evidence="4" type="ORF">RND81_06G208700</name>
</gene>
<feature type="compositionally biased region" description="Basic and acidic residues" evidence="2">
    <location>
        <begin position="62"/>
        <end position="72"/>
    </location>
</feature>